<sequence>MLAFVLNSVTRASTSSAKGRACSKPLGNASFATSSWLGGSVGSGRPSSLEQRRLRPRVLPVAPTTGSRARSLVCVQASEVTMRARSIRDLQDGEIRGKRVFVRSDLNVPLDGKRITDDTRVRASVPTIKYLMEKGAKVIVASHLGRPKGGFEDKYSLAPVASRLSELLGKPVRMAKDCIGDAVASEVAAMSPGDVLLLENVRFYPEEEKNDPEFARKLAANADLYVNDAFGTAHRAHASTAGVTEFLKPAVAGFLLEKELDYLSNAIENPKRPFAAIVGGSKVSSKIGVLEKLLQKCDTIVIGGGMVFTFLRARGLKTGSSLVEEDKIELARNIEEQARKRGIELLLPVDCGDRRQIR</sequence>
<accession>A0A7J7IMI8</accession>
<evidence type="ECO:0000256" key="4">
    <source>
        <dbReference type="ARBA" id="ARBA00013061"/>
    </source>
</evidence>
<keyword evidence="5 10" id="KW-0808">Transferase</keyword>
<dbReference type="PRINTS" id="PR00477">
    <property type="entry name" value="PHGLYCKINASE"/>
</dbReference>
<dbReference type="GO" id="GO:0004618">
    <property type="term" value="F:phosphoglycerate kinase activity"/>
    <property type="evidence" value="ECO:0007669"/>
    <property type="project" value="UniProtKB-EC"/>
</dbReference>
<dbReference type="UniPathway" id="UPA00109">
    <property type="reaction ID" value="UER00185"/>
</dbReference>
<dbReference type="EMBL" id="VWRR01000003">
    <property type="protein sequence ID" value="KAF6004326.1"/>
    <property type="molecule type" value="Genomic_DNA"/>
</dbReference>
<dbReference type="InterPro" id="IPR001576">
    <property type="entry name" value="Phosphoglycerate_kinase"/>
</dbReference>
<comment type="subunit">
    <text evidence="11">Monomer.</text>
</comment>
<comment type="caution">
    <text evidence="12">The sequence shown here is derived from an EMBL/GenBank/DDBJ whole genome shotgun (WGS) entry which is preliminary data.</text>
</comment>
<dbReference type="Gene3D" id="3.40.50.1260">
    <property type="entry name" value="Phosphoglycerate kinase, N-terminal domain"/>
    <property type="match status" value="2"/>
</dbReference>
<dbReference type="PANTHER" id="PTHR11406">
    <property type="entry name" value="PHOSPHOGLYCERATE KINASE"/>
    <property type="match status" value="1"/>
</dbReference>
<keyword evidence="13" id="KW-1185">Reference proteome</keyword>
<dbReference type="FunFam" id="3.40.50.1260:FF:000006">
    <property type="entry name" value="Phosphoglycerate kinase"/>
    <property type="match status" value="1"/>
</dbReference>
<dbReference type="EC" id="2.7.2.3" evidence="4 10"/>
<reference evidence="12 13" key="1">
    <citation type="journal article" date="2020" name="J. Phycol.">
        <title>Comparative genome analysis reveals Cyanidiococcus gen. nov., a new extremophilic red algal genus sister to Cyanidioschyzon (Cyanidioschyzonaceae, Rhodophyta).</title>
        <authorList>
            <person name="Liu S.-L."/>
            <person name="Chiang Y.-R."/>
            <person name="Yoon H.S."/>
            <person name="Fu H.-Y."/>
        </authorList>
    </citation>
    <scope>NUCLEOTIDE SEQUENCE [LARGE SCALE GENOMIC DNA]</scope>
    <source>
        <strain evidence="12 13">THAL066</strain>
    </source>
</reference>
<comment type="pathway">
    <text evidence="10">Carbohydrate degradation; glycolysis; pyruvate from D-glyceraldehyde 3-phosphate: step 2/5.</text>
</comment>
<dbReference type="InterPro" id="IPR015824">
    <property type="entry name" value="Phosphoglycerate_kinase_N"/>
</dbReference>
<evidence type="ECO:0000256" key="8">
    <source>
        <dbReference type="ARBA" id="ARBA00022840"/>
    </source>
</evidence>
<dbReference type="InterPro" id="IPR036043">
    <property type="entry name" value="Phosphoglycerate_kinase_sf"/>
</dbReference>
<dbReference type="InterPro" id="IPR015911">
    <property type="entry name" value="Phosphoglycerate_kinase_CS"/>
</dbReference>
<dbReference type="SUPFAM" id="SSF53748">
    <property type="entry name" value="Phosphoglycerate kinase"/>
    <property type="match status" value="1"/>
</dbReference>
<dbReference type="OrthoDB" id="275353at2759"/>
<evidence type="ECO:0000256" key="9">
    <source>
        <dbReference type="ARBA" id="ARBA00022842"/>
    </source>
</evidence>
<dbReference type="PANTHER" id="PTHR11406:SF23">
    <property type="entry name" value="PHOSPHOGLYCERATE KINASE 1, CHLOROPLASTIC-RELATED"/>
    <property type="match status" value="1"/>
</dbReference>
<evidence type="ECO:0000256" key="1">
    <source>
        <dbReference type="ARBA" id="ARBA00000642"/>
    </source>
</evidence>
<evidence type="ECO:0000256" key="7">
    <source>
        <dbReference type="ARBA" id="ARBA00022777"/>
    </source>
</evidence>
<evidence type="ECO:0000256" key="11">
    <source>
        <dbReference type="RuleBase" id="RU000696"/>
    </source>
</evidence>
<dbReference type="GO" id="GO:0006094">
    <property type="term" value="P:gluconeogenesis"/>
    <property type="evidence" value="ECO:0007669"/>
    <property type="project" value="TreeGrafter"/>
</dbReference>
<proteinExistence type="inferred from homology"/>
<dbReference type="GO" id="GO:0043531">
    <property type="term" value="F:ADP binding"/>
    <property type="evidence" value="ECO:0007669"/>
    <property type="project" value="TreeGrafter"/>
</dbReference>
<dbReference type="GO" id="GO:0006096">
    <property type="term" value="P:glycolytic process"/>
    <property type="evidence" value="ECO:0007669"/>
    <property type="project" value="UniProtKB-UniPathway"/>
</dbReference>
<keyword evidence="8" id="KW-0067">ATP-binding</keyword>
<evidence type="ECO:0000256" key="3">
    <source>
        <dbReference type="ARBA" id="ARBA00008982"/>
    </source>
</evidence>
<dbReference type="AlphaFoldDB" id="A0A7J7IMI8"/>
<evidence type="ECO:0000256" key="10">
    <source>
        <dbReference type="RuleBase" id="RU000532"/>
    </source>
</evidence>
<evidence type="ECO:0000256" key="5">
    <source>
        <dbReference type="ARBA" id="ARBA00022679"/>
    </source>
</evidence>
<evidence type="ECO:0000256" key="6">
    <source>
        <dbReference type="ARBA" id="ARBA00022741"/>
    </source>
</evidence>
<name>A0A7J7IMI8_9RHOD</name>
<keyword evidence="6" id="KW-0547">Nucleotide-binding</keyword>
<dbReference type="Proteomes" id="UP000530660">
    <property type="component" value="Unassembled WGS sequence"/>
</dbReference>
<evidence type="ECO:0000256" key="2">
    <source>
        <dbReference type="ARBA" id="ARBA00001946"/>
    </source>
</evidence>
<evidence type="ECO:0000313" key="12">
    <source>
        <dbReference type="EMBL" id="KAF6004326.1"/>
    </source>
</evidence>
<evidence type="ECO:0000313" key="13">
    <source>
        <dbReference type="Proteomes" id="UP000530660"/>
    </source>
</evidence>
<protein>
    <recommendedName>
        <fullName evidence="4 10">Phosphoglycerate kinase</fullName>
        <ecNumber evidence="4 10">2.7.2.3</ecNumber>
    </recommendedName>
</protein>
<keyword evidence="9" id="KW-0460">Magnesium</keyword>
<dbReference type="PROSITE" id="PS00111">
    <property type="entry name" value="PGLYCERATE_KINASE"/>
    <property type="match status" value="1"/>
</dbReference>
<dbReference type="Pfam" id="PF00162">
    <property type="entry name" value="PGK"/>
    <property type="match status" value="1"/>
</dbReference>
<dbReference type="GO" id="GO:0005829">
    <property type="term" value="C:cytosol"/>
    <property type="evidence" value="ECO:0007669"/>
    <property type="project" value="TreeGrafter"/>
</dbReference>
<comment type="similarity">
    <text evidence="3 10">Belongs to the phosphoglycerate kinase family.</text>
</comment>
<organism evidence="12 13">
    <name type="scientific">Cyanidiococcus yangmingshanensis</name>
    <dbReference type="NCBI Taxonomy" id="2690220"/>
    <lineage>
        <taxon>Eukaryota</taxon>
        <taxon>Rhodophyta</taxon>
        <taxon>Bangiophyceae</taxon>
        <taxon>Cyanidiales</taxon>
        <taxon>Cyanidiaceae</taxon>
        <taxon>Cyanidiococcus</taxon>
    </lineage>
</organism>
<keyword evidence="7 10" id="KW-0418">Kinase</keyword>
<dbReference type="GO" id="GO:0005524">
    <property type="term" value="F:ATP binding"/>
    <property type="evidence" value="ECO:0007669"/>
    <property type="project" value="UniProtKB-KW"/>
</dbReference>
<comment type="cofactor">
    <cofactor evidence="2">
        <name>Mg(2+)</name>
        <dbReference type="ChEBI" id="CHEBI:18420"/>
    </cofactor>
</comment>
<gene>
    <name evidence="12" type="ORF">F1559_000106</name>
</gene>
<comment type="catalytic activity">
    <reaction evidence="1 10">
        <text>(2R)-3-phosphoglycerate + ATP = (2R)-3-phospho-glyceroyl phosphate + ADP</text>
        <dbReference type="Rhea" id="RHEA:14801"/>
        <dbReference type="ChEBI" id="CHEBI:30616"/>
        <dbReference type="ChEBI" id="CHEBI:57604"/>
        <dbReference type="ChEBI" id="CHEBI:58272"/>
        <dbReference type="ChEBI" id="CHEBI:456216"/>
        <dbReference type="EC" id="2.7.2.3"/>
    </reaction>
</comment>